<comment type="caution">
    <text evidence="6">The sequence shown here is derived from an EMBL/GenBank/DDBJ whole genome shotgun (WGS) entry which is preliminary data.</text>
</comment>
<evidence type="ECO:0000313" key="6">
    <source>
        <dbReference type="EMBL" id="CAD8047324.1"/>
    </source>
</evidence>
<keyword evidence="3" id="KW-0862">Zinc</keyword>
<accession>A0A8S1JWN5</accession>
<organism evidence="6 7">
    <name type="scientific">Paramecium primaurelia</name>
    <dbReference type="NCBI Taxonomy" id="5886"/>
    <lineage>
        <taxon>Eukaryota</taxon>
        <taxon>Sar</taxon>
        <taxon>Alveolata</taxon>
        <taxon>Ciliophora</taxon>
        <taxon>Intramacronucleata</taxon>
        <taxon>Oligohymenophorea</taxon>
        <taxon>Peniculida</taxon>
        <taxon>Parameciidae</taxon>
        <taxon>Paramecium</taxon>
    </lineage>
</organism>
<evidence type="ECO:0000256" key="1">
    <source>
        <dbReference type="ARBA" id="ARBA00022723"/>
    </source>
</evidence>
<protein>
    <recommendedName>
        <fullName evidence="5">RING-type domain-containing protein</fullName>
    </recommendedName>
</protein>
<dbReference type="PROSITE" id="PS00518">
    <property type="entry name" value="ZF_RING_1"/>
    <property type="match status" value="1"/>
</dbReference>
<dbReference type="InterPro" id="IPR017907">
    <property type="entry name" value="Znf_RING_CS"/>
</dbReference>
<evidence type="ECO:0000256" key="2">
    <source>
        <dbReference type="ARBA" id="ARBA00022771"/>
    </source>
</evidence>
<dbReference type="AlphaFoldDB" id="A0A8S1JWN5"/>
<dbReference type="OMA" id="QQYGFIN"/>
<proteinExistence type="predicted"/>
<keyword evidence="2 4" id="KW-0863">Zinc-finger</keyword>
<keyword evidence="1" id="KW-0479">Metal-binding</keyword>
<dbReference type="GO" id="GO:0008270">
    <property type="term" value="F:zinc ion binding"/>
    <property type="evidence" value="ECO:0007669"/>
    <property type="project" value="UniProtKB-KW"/>
</dbReference>
<evidence type="ECO:0000259" key="5">
    <source>
        <dbReference type="PROSITE" id="PS50089"/>
    </source>
</evidence>
<keyword evidence="7" id="KW-1185">Reference proteome</keyword>
<reference evidence="6" key="1">
    <citation type="submission" date="2021-01" db="EMBL/GenBank/DDBJ databases">
        <authorList>
            <consortium name="Genoscope - CEA"/>
            <person name="William W."/>
        </authorList>
    </citation>
    <scope>NUCLEOTIDE SEQUENCE</scope>
</reference>
<evidence type="ECO:0000256" key="3">
    <source>
        <dbReference type="ARBA" id="ARBA00022833"/>
    </source>
</evidence>
<evidence type="ECO:0000256" key="4">
    <source>
        <dbReference type="PROSITE-ProRule" id="PRU00175"/>
    </source>
</evidence>
<dbReference type="PROSITE" id="PS50089">
    <property type="entry name" value="ZF_RING_2"/>
    <property type="match status" value="1"/>
</dbReference>
<gene>
    <name evidence="6" type="ORF">PPRIM_AZ9-3.1.T0110371</name>
</gene>
<dbReference type="Proteomes" id="UP000688137">
    <property type="component" value="Unassembled WGS sequence"/>
</dbReference>
<name>A0A8S1JWN5_PARPR</name>
<evidence type="ECO:0000313" key="7">
    <source>
        <dbReference type="Proteomes" id="UP000688137"/>
    </source>
</evidence>
<feature type="domain" description="RING-type" evidence="5">
    <location>
        <begin position="187"/>
        <end position="226"/>
    </location>
</feature>
<sequence length="358" mass="42030">MVLSVYSIVPVTKLTIEYNFNKGYLRVFKNSKSAKFLLLIEQLAIWKKILMLTEIYEYLEKNPFHKQEALKIYYFRHTVYQLRGLIFKLKAGLSPHIAISIFYKKISICLEGFALAYKQLSKKMLIVKAGFRFVRMNYKKNYYPKEIGKGSKELVYIVEEFQQYGFINYSGEVQYGELDIQITLKTCSVCMIAKVDLANNIFCRHRYCEHCLKIYFRNKYSIECPILGCNAKLIRRLITLKNQTQKARPSSAERKIKQHKIQDVEPNAATLLMDPNWPPKFIGSHVPNYLESQFIQLRKIIEYQCGERHFTQDDMINNNNQCSQCLMTLWDAQIKGNCNKHYICIQCTLNAQQTCLLC</sequence>
<dbReference type="InterPro" id="IPR001841">
    <property type="entry name" value="Znf_RING"/>
</dbReference>
<dbReference type="EMBL" id="CAJJDM010000008">
    <property type="protein sequence ID" value="CAD8047324.1"/>
    <property type="molecule type" value="Genomic_DNA"/>
</dbReference>